<dbReference type="EMBL" id="JBJGBS010000015">
    <property type="protein sequence ID" value="MFO3704507.1"/>
    <property type="molecule type" value="Genomic_DNA"/>
</dbReference>
<reference evidence="2 3" key="1">
    <citation type="submission" date="2024-11" db="EMBL/GenBank/DDBJ databases">
        <title>Genome sequencing of Xanthomonas codiaei.</title>
        <authorList>
            <person name="Studholme D.J."/>
        </authorList>
    </citation>
    <scope>NUCLEOTIDE SEQUENCE [LARGE SCALE GENOMIC DNA]</scope>
    <source>
        <strain evidence="2 3">NCPPB 4350</strain>
    </source>
</reference>
<comment type="caution">
    <text evidence="2">The sequence shown here is derived from an EMBL/GenBank/DDBJ whole genome shotgun (WGS) entry which is preliminary data.</text>
</comment>
<keyword evidence="3" id="KW-1185">Reference proteome</keyword>
<evidence type="ECO:0000313" key="2">
    <source>
        <dbReference type="EMBL" id="MFO3704507.1"/>
    </source>
</evidence>
<feature type="compositionally biased region" description="Basic and acidic residues" evidence="1">
    <location>
        <begin position="21"/>
        <end position="31"/>
    </location>
</feature>
<feature type="region of interest" description="Disordered" evidence="1">
    <location>
        <begin position="1"/>
        <end position="40"/>
    </location>
</feature>
<feature type="compositionally biased region" description="Polar residues" evidence="1">
    <location>
        <begin position="1"/>
        <end position="20"/>
    </location>
</feature>
<dbReference type="RefSeq" id="WP_146091901.1">
    <property type="nucleotide sequence ID" value="NZ_JBJGBS010000015.1"/>
</dbReference>
<feature type="region of interest" description="Disordered" evidence="1">
    <location>
        <begin position="369"/>
        <end position="392"/>
    </location>
</feature>
<accession>A0ABW9MLV8</accession>
<dbReference type="Proteomes" id="UP001637990">
    <property type="component" value="Unassembled WGS sequence"/>
</dbReference>
<organism evidence="2 3">
    <name type="scientific">Xanthomonas codiaei</name>
    <dbReference type="NCBI Taxonomy" id="56463"/>
    <lineage>
        <taxon>Bacteria</taxon>
        <taxon>Pseudomonadati</taxon>
        <taxon>Pseudomonadota</taxon>
        <taxon>Gammaproteobacteria</taxon>
        <taxon>Lysobacterales</taxon>
        <taxon>Lysobacteraceae</taxon>
        <taxon>Xanthomonas</taxon>
    </lineage>
</organism>
<evidence type="ECO:0008006" key="4">
    <source>
        <dbReference type="Google" id="ProtNLM"/>
    </source>
</evidence>
<sequence>MKTPDCSSSTPQYVDTSSPSNEERAHSHHEVTLSQPVRPQGTDALSRLMEMRRQRRKTQDATPAKPTMAGPADMRLHSAVATADIASVNELVSLGLRPVHLDNNRRTPLDILDSMTLDVSSSQVIRNALLRSQNLSAPPGYAKPEAFHGSAWGLEILVSGELMAGVNDAKGGTQSLEGKVFFSDRTPASPSEVTTRTDLRRNARSYSNGHGWKSSTAGSRGFQYRMTQAMLDGLAKKMPLDMQGTPEKIEVASAHHLLQKVVDHLGEVLHKTGSFENPRFDQASLHEMFEAIKLPSSLTIEIGQATTKVIRGRELVELYQQAAMELKKKLENGKTPFLAMINEGRVVPVVFGFEKIFELQSHRIEYKPPKGSKSYSYQDGNHPLSGSPKGGKLKEVEVRDLRDLSTLSLGCIARGVIISEDVTIRLKQRAAQSPPAHYLTSGQRAQFEAALVDALALKTGNAPCEMRSAIENASIEQLQEFNSYLRSLPLTRSSAV</sequence>
<protein>
    <recommendedName>
        <fullName evidence="4">Avirulence protein</fullName>
    </recommendedName>
</protein>
<name>A0ABW9MLV8_9XANT</name>
<evidence type="ECO:0000256" key="1">
    <source>
        <dbReference type="SAM" id="MobiDB-lite"/>
    </source>
</evidence>
<proteinExistence type="predicted"/>
<gene>
    <name evidence="2" type="ORF">ACI6Q5_05855</name>
</gene>
<feature type="region of interest" description="Disordered" evidence="1">
    <location>
        <begin position="52"/>
        <end position="72"/>
    </location>
</feature>
<evidence type="ECO:0000313" key="3">
    <source>
        <dbReference type="Proteomes" id="UP001637990"/>
    </source>
</evidence>